<name>A0ABW2REL5_9BURK</name>
<organism evidence="4 5">
    <name type="scientific">Hydrogenophaga bisanensis</name>
    <dbReference type="NCBI Taxonomy" id="439611"/>
    <lineage>
        <taxon>Bacteria</taxon>
        <taxon>Pseudomonadati</taxon>
        <taxon>Pseudomonadota</taxon>
        <taxon>Betaproteobacteria</taxon>
        <taxon>Burkholderiales</taxon>
        <taxon>Comamonadaceae</taxon>
        <taxon>Hydrogenophaga</taxon>
    </lineage>
</organism>
<feature type="domain" description="RapA2 cadherin-like" evidence="3">
    <location>
        <begin position="2256"/>
        <end position="2355"/>
    </location>
</feature>
<feature type="compositionally biased region" description="Low complexity" evidence="1">
    <location>
        <begin position="61"/>
        <end position="74"/>
    </location>
</feature>
<evidence type="ECO:0000256" key="1">
    <source>
        <dbReference type="SAM" id="MobiDB-lite"/>
    </source>
</evidence>
<feature type="compositionally biased region" description="Acidic residues" evidence="1">
    <location>
        <begin position="101"/>
        <end position="110"/>
    </location>
</feature>
<feature type="compositionally biased region" description="Polar residues" evidence="1">
    <location>
        <begin position="2265"/>
        <end position="2300"/>
    </location>
</feature>
<dbReference type="Gene3D" id="2.60.40.3440">
    <property type="match status" value="1"/>
</dbReference>
<dbReference type="Pfam" id="PF17963">
    <property type="entry name" value="Big_9"/>
    <property type="match status" value="3"/>
</dbReference>
<dbReference type="InterPro" id="IPR013783">
    <property type="entry name" value="Ig-like_fold"/>
</dbReference>
<feature type="compositionally biased region" description="Low complexity" evidence="1">
    <location>
        <begin position="89"/>
        <end position="100"/>
    </location>
</feature>
<dbReference type="RefSeq" id="WP_382260238.1">
    <property type="nucleotide sequence ID" value="NZ_JBHTBX010000021.1"/>
</dbReference>
<feature type="region of interest" description="Disordered" evidence="1">
    <location>
        <begin position="2770"/>
        <end position="2809"/>
    </location>
</feature>
<feature type="compositionally biased region" description="Acidic residues" evidence="1">
    <location>
        <begin position="129"/>
        <end position="149"/>
    </location>
</feature>
<protein>
    <submittedName>
        <fullName evidence="4">DUF4347 domain-containing protein</fullName>
    </submittedName>
</protein>
<feature type="domain" description="DUF4347" evidence="2">
    <location>
        <begin position="181"/>
        <end position="333"/>
    </location>
</feature>
<reference evidence="5" key="1">
    <citation type="journal article" date="2019" name="Int. J. Syst. Evol. Microbiol.">
        <title>The Global Catalogue of Microorganisms (GCM) 10K type strain sequencing project: providing services to taxonomists for standard genome sequencing and annotation.</title>
        <authorList>
            <consortium name="The Broad Institute Genomics Platform"/>
            <consortium name="The Broad Institute Genome Sequencing Center for Infectious Disease"/>
            <person name="Wu L."/>
            <person name="Ma J."/>
        </authorList>
    </citation>
    <scope>NUCLEOTIDE SEQUENCE [LARGE SCALE GENOMIC DNA]</scope>
    <source>
        <strain evidence="5">CCUG 54518</strain>
    </source>
</reference>
<feature type="region of interest" description="Disordered" evidence="1">
    <location>
        <begin position="2976"/>
        <end position="2995"/>
    </location>
</feature>
<evidence type="ECO:0000313" key="4">
    <source>
        <dbReference type="EMBL" id="MFC7436556.1"/>
    </source>
</evidence>
<feature type="region of interest" description="Disordered" evidence="1">
    <location>
        <begin position="3107"/>
        <end position="3147"/>
    </location>
</feature>
<sequence>MQKNKLKFRPASRAIALEPRLLFDGAGAVAVVDAQADQPAEPTPAPAPAAEAPAPAPAAAPEPAAAAESPASTGSGDGGASADADADDNAASPAATAQGTGDDESDDGSDEGASTADEADATDVVSADGEAEADTSADGEADANTDTTDDAATSAAVDEAGDGDDTDPAAIDAPEEALATLVVVDARVAEQEGFTLDVPANVTVRVVQNDESGLDAIGSELASNAGRQYGTIHIISHGTPGSLSLGNEVIAGGSLTEAQREKLLGWALYLTDEADILLYGCDVAADSEGEAFITELAHLTGADIAASTDATGAADKGGDWHLELSTGAIEATALSVAGFNSLLTAAPTVTITGLPTAGEVLIGEDFTFSLNFSNPGTAPNPDGFGPYIDLFLPLGADGDDGVTIAPSGAITYLGTSVNYQIVTLDAAGTGSHPYFRDTANQPGVISGQPNQRVVVIELPFSSYTSGQPAAELVVNASLSSLADHGTGLDIAARAGFRYGHTPTADYATDPSVDGALATASITPVLVEYTHTFDGSEGETATGPNFPREMTTTITVAPGQELTDYVFTVDVPGNIVVTGINGVPLGTPVTGGQLTRPMGSVSGTQTVTIQYYVPDVDAASADVLDPTSGAPGTVQFQVSGTGDWDPLDTRDGEETVAYDPATVEFEHTIRSLAVQKDVQNVTPGGQNSPGQTLEYTINFQVSDYFRFDDVVITDVIDDGHTPTGTPTLTLTHQGTPVVVSLAGYFTDVTDPSTHNITRTFDISEALRNAGLSGDLAQGILTGGKFNGTDLGGTFGSITYRATIDDTFDSPVGGGDEQINHGDHLATTAVITGTVVQSNGDQGDEVQDNTATDVEIASGGLTLEIVGINGAASGGSAGIRPGDTVTYELTYDLGTGDFEHLKLDAFLPKPVFDVGDPDADGTSSGWTHGSVGTSATYPGPGEWVLINGAGNIIDIDPSANLSVAAGANGLSFNLGSREDSNNLPTQVVIRFTVRVNDSPFADGLYFTTQAQASENNTPGESTTHQDIIQIQLNEPHLEIRHGVVSHIDMEGDNTLAGTTGVWAQPGDTGSAFSGTITDISGIDGNITGIDAGDRVRFGVGVINTGGHGAYDIRTSAITPPAGFTFTNAAGAPVADLASANLQVRLGDGTLLVAGTHYTVSAAGVIELIDVTGNPALAAGRAGDTVATHGRNVLVITYDAVAVDTIAAGLDTTSTVSVADYSNRDGGVAAGDDFLPGTNVISDDATAAAKAPEVRIVFQDGGISPDDSSASHTTDANMVIGESMVYDIVVTLPEGTTHDLKVDALVPPGMRLDTSYKGVGYEIITTGFAGGAITVGSVSGLGGGVGEDPRFSFGNVTTTGNNATGDNSFVIRVRAIVANTVDNQGGTTRDMATGLVYDDGGADTNTVVAGTGQPTITVVEPQLTVTKTVDTDLATAGDQNTPIDAGDTVRYTTVIAHAPGSVDAFDLKFSDTFPAVVTPETGTTFTVQHSTLGDVSDRFQWVGNQLRIQDGANLDLEAGGTITITVTAATNATVASVTSFDSQAEVRWSSIDSNTNADGERDADERDGRDGEGTATTPLNNYVDSDGAPVNVAGEYRLSRIGGLEDTAAPLDTRLDEQSVAVGEIVRFRLVMRVPEGTIPDLSIRPNMPDGYELLDTGATWALVGSSTGSFGSATNVETDILLAGNIENSLNSGNTPGAGGRPGTSISPTGGVFVLGDIENLDRDADGEYLILEFNAVVSNVAGNTAGTDLVTTVTVRSGATVLGESNGTTDNVVEPQISAITKDVVDTAQGAQGATSTITVRNAFNTGSTDAAPAYDVVLQDDFPSGESGSYVFDRLVVGGTTYTSADTAAAAAAGISWTVSATGVSVSFDRLDPATSVELRYTVDVPTNAEQTATAPTNATVTWSSLPDGAGTISSTGFAGSTVGTDATDGGERNGSGTGPNTYTRSDPAGYGTISGVLWDDTNDRDGAIDTGETRLDGQTVELRWAGADGFFGNGDDRVLTTTTNANGEYSFGALPGAGLVSGNYRIIAPSSVSLTIPVGGTIPDDTDTLSPRWDADAGTLGTIEVTLGEGTTSVNRNVGYLQVNDAPVVTITNGSVTFVEGVDRTGADPLGEDRDVLGAPVNLGQVTITDPELHRDPGQLDDFNGTTLTVGRSDGAGGFAPDAEDVLGFNSSVTVTGGAIAVGGTTVGSVSNVGGQLVITFNGDADADAVNTVASAITYANRSDTPLANVTLRFRFDDANDNSKQGSGGALTGDATIVVNITAQNDPPDATNNANSVTESDGQPTPGASVSGNLRNDNNGDGVDSDPETAQPVLVITQIKPTGDPSATGIPSGGVTVNGQYGQLTIHPDGSYTYVLNENHPTVNSLGNGDSLQDVFDYTLADEDGLTDTAQLTITINGRTDGAGTPPSIVPEDENGTNDPGAPETAGQNTVYEAGLTSPTDDSEITTGDIVVNAPDGIRSVTIEGTTLTYAALQDISDGATPPVSIDTGEGTLVITGIRDVQGPTGAPTQLVIEYEYTLKDPVTHAGSYTDDISLSVRDNKPTPQTANGTLTIAIINDVPTAVDDTNSVTEGNTVTGGVLGNDNSGADGWTGGGNAVVGVVAGDNGGTPTSGGTGTVIVGTHGRLTLNPDGSYTYVANPGITVPNPVDVFTYTVRDADGDETTATLTIDLNNIPDPVASLPPQVGVDGDGGINIPTSGGFVDIDGDPLTYEATDLPPGLTIDPNTGVITGTLDNSASQGGNTGTPGVYEVTVTVTDPHGQTASQTFTYTVTNPPPVAHDDTRTTREDTPVSGNVIGGGGRGDVPDGDPDGDDLTVTEIVVNGRTYTFGQGTPSHTITLNEGRLVFREDGSYTFTPKPDWHGRVPPVTYTISDGEGGTATAVLRITVTPVPDIVPDTSTTERDTPARIPVLDNDDFEGRNPRVTGTTPPGNGTVTINPDGSITYTPNPGFTGTDTFTYTVTSGGVTETTTVTVQVLPGKPLGPEGLPPDRPGVSGPGLRPGPYFPDAWGHGLPRVDIPFEPITYVHDAVVASQAERALGSDARASSRIDLARPYDSGVRVPGMDLGMDPALFVQHAVRGSQSLADFMNSLVQGRLSRVSLGADHDLATPELHQPDAGRLVHQPAGQGEGRGSGDAAKPAPEQKTSSLDAAAMPAAVALAPAEAEAGEEAVVQALRMAPSFADQLRGGAARLPMSVVRV</sequence>
<dbReference type="Proteomes" id="UP001596495">
    <property type="component" value="Unassembled WGS sequence"/>
</dbReference>
<feature type="region of interest" description="Disordered" evidence="1">
    <location>
        <begin position="34"/>
        <end position="150"/>
    </location>
</feature>
<feature type="compositionally biased region" description="Polar residues" evidence="1">
    <location>
        <begin position="2936"/>
        <end position="2948"/>
    </location>
</feature>
<dbReference type="SUPFAM" id="SSF117074">
    <property type="entry name" value="Hypothetical protein PA1324"/>
    <property type="match status" value="1"/>
</dbReference>
<feature type="region of interest" description="Disordered" evidence="1">
    <location>
        <begin position="1918"/>
        <end position="1947"/>
    </location>
</feature>
<proteinExistence type="predicted"/>
<evidence type="ECO:0000259" key="2">
    <source>
        <dbReference type="Pfam" id="PF14252"/>
    </source>
</evidence>
<feature type="compositionally biased region" description="Polar residues" evidence="1">
    <location>
        <begin position="1571"/>
        <end position="1580"/>
    </location>
</feature>
<feature type="region of interest" description="Disordered" evidence="1">
    <location>
        <begin position="2910"/>
        <end position="2948"/>
    </location>
</feature>
<dbReference type="InterPro" id="IPR040853">
    <property type="entry name" value="RapA2_cadherin-like"/>
</dbReference>
<dbReference type="InterPro" id="IPR015919">
    <property type="entry name" value="Cadherin-like_sf"/>
</dbReference>
<feature type="region of interest" description="Disordered" evidence="1">
    <location>
        <begin position="2398"/>
        <end position="2428"/>
    </location>
</feature>
<dbReference type="Gene3D" id="2.60.40.10">
    <property type="entry name" value="Immunoglobulins"/>
    <property type="match status" value="3"/>
</dbReference>
<dbReference type="Pfam" id="PF14252">
    <property type="entry name" value="DUF4347"/>
    <property type="match status" value="1"/>
</dbReference>
<accession>A0ABW2REL5</accession>
<evidence type="ECO:0000259" key="3">
    <source>
        <dbReference type="Pfam" id="PF17803"/>
    </source>
</evidence>
<dbReference type="InterPro" id="IPR025592">
    <property type="entry name" value="DUF4347"/>
</dbReference>
<feature type="compositionally biased region" description="Basic and acidic residues" evidence="1">
    <location>
        <begin position="1555"/>
        <end position="1569"/>
    </location>
</feature>
<evidence type="ECO:0000313" key="5">
    <source>
        <dbReference type="Proteomes" id="UP001596495"/>
    </source>
</evidence>
<comment type="caution">
    <text evidence="4">The sequence shown here is derived from an EMBL/GenBank/DDBJ whole genome shotgun (WGS) entry which is preliminary data.</text>
</comment>
<feature type="region of interest" description="Disordered" evidence="1">
    <location>
        <begin position="2265"/>
        <end position="2309"/>
    </location>
</feature>
<dbReference type="SUPFAM" id="SSF49313">
    <property type="entry name" value="Cadherin-like"/>
    <property type="match status" value="1"/>
</dbReference>
<dbReference type="InterPro" id="IPR010221">
    <property type="entry name" value="VCBS_dom"/>
</dbReference>
<feature type="compositionally biased region" description="Basic and acidic residues" evidence="1">
    <location>
        <begin position="2778"/>
        <end position="2789"/>
    </location>
</feature>
<keyword evidence="5" id="KW-1185">Reference proteome</keyword>
<dbReference type="Pfam" id="PF17803">
    <property type="entry name" value="Cadherin_4"/>
    <property type="match status" value="1"/>
</dbReference>
<dbReference type="Pfam" id="PF05345">
    <property type="entry name" value="He_PIG"/>
    <property type="match status" value="1"/>
</dbReference>
<dbReference type="EMBL" id="JBHTBX010000021">
    <property type="protein sequence ID" value="MFC7436556.1"/>
    <property type="molecule type" value="Genomic_DNA"/>
</dbReference>
<feature type="compositionally biased region" description="Low complexity" evidence="1">
    <location>
        <begin position="2921"/>
        <end position="2935"/>
    </location>
</feature>
<feature type="region of interest" description="Disordered" evidence="1">
    <location>
        <begin position="1547"/>
        <end position="1584"/>
    </location>
</feature>
<gene>
    <name evidence="4" type="ORF">ACFQNJ_18780</name>
</gene>
<dbReference type="NCBIfam" id="TIGR01965">
    <property type="entry name" value="VCBS_repeat"/>
    <property type="match status" value="1"/>
</dbReference>
<dbReference type="NCBIfam" id="NF012211">
    <property type="entry name" value="tand_rpt_95"/>
    <property type="match status" value="2"/>
</dbReference>